<dbReference type="EMBL" id="MH431930">
    <property type="protein sequence ID" value="AXF39479.1"/>
    <property type="molecule type" value="Genomic_DNA"/>
</dbReference>
<organism evidence="1 2">
    <name type="scientific">Paenibacillus phage Wanderer</name>
    <dbReference type="NCBI Taxonomy" id="2249779"/>
    <lineage>
        <taxon>Viruses</taxon>
        <taxon>Duplodnaviria</taxon>
        <taxon>Heunggongvirae</taxon>
        <taxon>Uroviricota</taxon>
        <taxon>Caudoviricetes</taxon>
        <taxon>Gochnauervirinae</taxon>
        <taxon>Wanderervirus</taxon>
        <taxon>Wanderervirus wanderer</taxon>
    </lineage>
</organism>
<keyword evidence="2" id="KW-1185">Reference proteome</keyword>
<reference evidence="2" key="1">
    <citation type="submission" date="2018-06" db="EMBL/GenBank/DDBJ databases">
        <authorList>
            <person name="Merrill B.D."/>
            <person name="Payne A.M."/>
            <person name="Hilton J.A."/>
            <person name="Ward A.T."/>
            <person name="Fajardo C.P."/>
            <person name="Velez K."/>
            <person name="Hope S."/>
            <person name="Tsourkas P.K."/>
        </authorList>
    </citation>
    <scope>NUCLEOTIDE SEQUENCE [LARGE SCALE GENOMIC DNA]</scope>
</reference>
<gene>
    <name evidence="1" type="ORF">WANDERER_62</name>
</gene>
<protein>
    <submittedName>
        <fullName evidence="1">Uncharacterized protein</fullName>
    </submittedName>
</protein>
<evidence type="ECO:0000313" key="2">
    <source>
        <dbReference type="Proteomes" id="UP000255890"/>
    </source>
</evidence>
<name>A0A345ARM5_9CAUD</name>
<proteinExistence type="predicted"/>
<sequence>MRTNENKLAKGKLGTIIGLSIKSQMDRDIKAKIAYLIGMLEVLIKNTRYEADVKDAIEDYWRNEET</sequence>
<accession>A0A345ARM5</accession>
<evidence type="ECO:0000313" key="1">
    <source>
        <dbReference type="EMBL" id="AXF39479.1"/>
    </source>
</evidence>
<dbReference type="Proteomes" id="UP000255890">
    <property type="component" value="Segment"/>
</dbReference>